<dbReference type="Proteomes" id="UP000265100">
    <property type="component" value="Chromosome 12"/>
</dbReference>
<protein>
    <recommendedName>
        <fullName evidence="4">Secreted protein</fullName>
    </recommendedName>
</protein>
<evidence type="ECO:0000256" key="1">
    <source>
        <dbReference type="SAM" id="SignalP"/>
    </source>
</evidence>
<dbReference type="AlphaFoldDB" id="A0AAX7TJW5"/>
<dbReference type="Ensembl" id="ENSACLT00000060185.1">
    <property type="protein sequence ID" value="ENSACLP00000056665.1"/>
    <property type="gene ID" value="ENSACLG00000034513.1"/>
</dbReference>
<evidence type="ECO:0000313" key="3">
    <source>
        <dbReference type="Proteomes" id="UP000265100"/>
    </source>
</evidence>
<feature type="signal peptide" evidence="1">
    <location>
        <begin position="1"/>
        <end position="20"/>
    </location>
</feature>
<proteinExistence type="predicted"/>
<evidence type="ECO:0008006" key="4">
    <source>
        <dbReference type="Google" id="ProtNLM"/>
    </source>
</evidence>
<organism evidence="2 3">
    <name type="scientific">Astatotilapia calliptera</name>
    <name type="common">Eastern happy</name>
    <name type="synonym">Chromis callipterus</name>
    <dbReference type="NCBI Taxonomy" id="8154"/>
    <lineage>
        <taxon>Eukaryota</taxon>
        <taxon>Metazoa</taxon>
        <taxon>Chordata</taxon>
        <taxon>Craniata</taxon>
        <taxon>Vertebrata</taxon>
        <taxon>Euteleostomi</taxon>
        <taxon>Actinopterygii</taxon>
        <taxon>Neopterygii</taxon>
        <taxon>Teleostei</taxon>
        <taxon>Neoteleostei</taxon>
        <taxon>Acanthomorphata</taxon>
        <taxon>Ovalentaria</taxon>
        <taxon>Cichlomorphae</taxon>
        <taxon>Cichliformes</taxon>
        <taxon>Cichlidae</taxon>
        <taxon>African cichlids</taxon>
        <taxon>Pseudocrenilabrinae</taxon>
        <taxon>Haplochromini</taxon>
        <taxon>Astatotilapia</taxon>
    </lineage>
</organism>
<name>A0AAX7TJW5_ASTCA</name>
<sequence>MMHWVFLLQSLCVNRPLCIALPALSLFHSMSLSCLPSLTPTNHTTSRQILELMLQSGMFRHHGFNTSVDRSRVMVSMETQHMRANFHYLYHYGDQRSKNGGSSK</sequence>
<keyword evidence="1" id="KW-0732">Signal</keyword>
<feature type="chain" id="PRO_5044340952" description="Secreted protein" evidence="1">
    <location>
        <begin position="21"/>
        <end position="104"/>
    </location>
</feature>
<accession>A0AAX7TJW5</accession>
<reference evidence="2" key="2">
    <citation type="submission" date="2025-08" db="UniProtKB">
        <authorList>
            <consortium name="Ensembl"/>
        </authorList>
    </citation>
    <scope>IDENTIFICATION</scope>
</reference>
<dbReference type="GeneTree" id="ENSGT01000000217823"/>
<keyword evidence="3" id="KW-1185">Reference proteome</keyword>
<evidence type="ECO:0000313" key="2">
    <source>
        <dbReference type="Ensembl" id="ENSACLP00000056665.1"/>
    </source>
</evidence>
<reference evidence="2" key="3">
    <citation type="submission" date="2025-09" db="UniProtKB">
        <authorList>
            <consortium name="Ensembl"/>
        </authorList>
    </citation>
    <scope>IDENTIFICATION</scope>
</reference>
<reference evidence="2" key="1">
    <citation type="submission" date="2018-05" db="EMBL/GenBank/DDBJ databases">
        <authorList>
            <person name="Datahose"/>
        </authorList>
    </citation>
    <scope>NUCLEOTIDE SEQUENCE</scope>
</reference>